<protein>
    <submittedName>
        <fullName evidence="4">Putative oxidoreductase SadH</fullName>
        <ecNumber evidence="4">1.-.-.-</ecNumber>
    </submittedName>
</protein>
<dbReference type="Proteomes" id="UP000265903">
    <property type="component" value="Unassembled WGS sequence"/>
</dbReference>
<evidence type="ECO:0000256" key="1">
    <source>
        <dbReference type="ARBA" id="ARBA00006484"/>
    </source>
</evidence>
<dbReference type="Gene3D" id="3.40.50.720">
    <property type="entry name" value="NAD(P)-binding Rossmann-like Domain"/>
    <property type="match status" value="1"/>
</dbReference>
<dbReference type="GO" id="GO:0016491">
    <property type="term" value="F:oxidoreductase activity"/>
    <property type="evidence" value="ECO:0007669"/>
    <property type="project" value="UniProtKB-KW"/>
</dbReference>
<dbReference type="InterPro" id="IPR002347">
    <property type="entry name" value="SDR_fam"/>
</dbReference>
<proteinExistence type="inferred from homology"/>
<reference evidence="4 5" key="1">
    <citation type="submission" date="2018-08" db="EMBL/GenBank/DDBJ databases">
        <title>Whole Genome Sequence of the Moderate Halophilic Marine Bacterium Marinobacter litoralis Sw-45.</title>
        <authorList>
            <person name="Musa H."/>
        </authorList>
    </citation>
    <scope>NUCLEOTIDE SEQUENCE [LARGE SCALE GENOMIC DNA]</scope>
    <source>
        <strain evidence="4 5">Sw-45</strain>
    </source>
</reference>
<sequence length="280" mass="30286">MKSLQNKVAAVTGAASGIGQALAIALAKEGCHLALSDVDSVGLKKTVSELKQFDVKVCHDVLDVSDHAAMKRWADNVVDYHGKVNLIFNNAGVAMGGTVEETPLEDYEWILNINLWGVIYGTKAFLPYIKSSGEEGHVVNISSVFGLFSQPTQSAYNTSKFAVRGFTESLRQELDLEKGRVSASCVHPGGIKTNIAKNARMNKSVESIAKQASAEEMRDQFESLFITTPEKAASVILNGVKKNQRRILIGPDAKLLDVMARALPASYQALVEKSLAFTAK</sequence>
<gene>
    <name evidence="4" type="primary">sadH_2</name>
    <name evidence="4" type="ORF">DOQ08_00421</name>
</gene>
<dbReference type="OrthoDB" id="4690547at2"/>
<dbReference type="PRINTS" id="PR00080">
    <property type="entry name" value="SDRFAMILY"/>
</dbReference>
<dbReference type="SUPFAM" id="SSF51735">
    <property type="entry name" value="NAD(P)-binding Rossmann-fold domains"/>
    <property type="match status" value="1"/>
</dbReference>
<dbReference type="RefSeq" id="WP_114333247.1">
    <property type="nucleotide sequence ID" value="NZ_QMDL01000001.1"/>
</dbReference>
<dbReference type="EC" id="1.-.-.-" evidence="4"/>
<comment type="caution">
    <text evidence="4">The sequence shown here is derived from an EMBL/GenBank/DDBJ whole genome shotgun (WGS) entry which is preliminary data.</text>
</comment>
<evidence type="ECO:0000256" key="2">
    <source>
        <dbReference type="ARBA" id="ARBA00023002"/>
    </source>
</evidence>
<dbReference type="PANTHER" id="PTHR43391:SF82">
    <property type="entry name" value="OXIDOREDUCTASE SADH-RELATED"/>
    <property type="match status" value="1"/>
</dbReference>
<dbReference type="PANTHER" id="PTHR43391">
    <property type="entry name" value="RETINOL DEHYDROGENASE-RELATED"/>
    <property type="match status" value="1"/>
</dbReference>
<dbReference type="EMBL" id="QMDL01000001">
    <property type="protein sequence ID" value="RMJ05749.1"/>
    <property type="molecule type" value="Genomic_DNA"/>
</dbReference>
<dbReference type="PRINTS" id="PR00081">
    <property type="entry name" value="GDHRDH"/>
</dbReference>
<accession>A0A3M2RKQ2</accession>
<dbReference type="Pfam" id="PF00106">
    <property type="entry name" value="adh_short"/>
    <property type="match status" value="1"/>
</dbReference>
<name>A0A3M2RKQ2_9GAMM</name>
<keyword evidence="2 4" id="KW-0560">Oxidoreductase</keyword>
<evidence type="ECO:0000256" key="3">
    <source>
        <dbReference type="RuleBase" id="RU000363"/>
    </source>
</evidence>
<dbReference type="InterPro" id="IPR020904">
    <property type="entry name" value="Sc_DH/Rdtase_CS"/>
</dbReference>
<dbReference type="FunFam" id="3.40.50.720:FF:000084">
    <property type="entry name" value="Short-chain dehydrogenase reductase"/>
    <property type="match status" value="1"/>
</dbReference>
<evidence type="ECO:0000313" key="4">
    <source>
        <dbReference type="EMBL" id="RMJ05749.1"/>
    </source>
</evidence>
<organism evidence="4 5">
    <name type="scientific">Marinobacter litoralis</name>
    <dbReference type="NCBI Taxonomy" id="187981"/>
    <lineage>
        <taxon>Bacteria</taxon>
        <taxon>Pseudomonadati</taxon>
        <taxon>Pseudomonadota</taxon>
        <taxon>Gammaproteobacteria</taxon>
        <taxon>Pseudomonadales</taxon>
        <taxon>Marinobacteraceae</taxon>
        <taxon>Marinobacter</taxon>
    </lineage>
</organism>
<dbReference type="AlphaFoldDB" id="A0A3M2RKQ2"/>
<dbReference type="InterPro" id="IPR036291">
    <property type="entry name" value="NAD(P)-bd_dom_sf"/>
</dbReference>
<dbReference type="PROSITE" id="PS00061">
    <property type="entry name" value="ADH_SHORT"/>
    <property type="match status" value="1"/>
</dbReference>
<comment type="similarity">
    <text evidence="1 3">Belongs to the short-chain dehydrogenases/reductases (SDR) family.</text>
</comment>
<keyword evidence="5" id="KW-1185">Reference proteome</keyword>
<evidence type="ECO:0000313" key="5">
    <source>
        <dbReference type="Proteomes" id="UP000265903"/>
    </source>
</evidence>